<name>A0A921G1H8_SPOPS</name>
<reference evidence="1" key="2">
    <citation type="submission" date="2021-09" db="EMBL/GenBank/DDBJ databases">
        <authorList>
            <person name="Gilroy R."/>
        </authorList>
    </citation>
    <scope>NUCLEOTIDE SEQUENCE</scope>
    <source>
        <strain evidence="1">CHK171-7178</strain>
    </source>
</reference>
<gene>
    <name evidence="1" type="ORF">K8V56_14315</name>
</gene>
<dbReference type="Proteomes" id="UP000698173">
    <property type="component" value="Unassembled WGS sequence"/>
</dbReference>
<organism evidence="1 2">
    <name type="scientific">Sporosarcina psychrophila</name>
    <name type="common">Bacillus psychrophilus</name>
    <dbReference type="NCBI Taxonomy" id="1476"/>
    <lineage>
        <taxon>Bacteria</taxon>
        <taxon>Bacillati</taxon>
        <taxon>Bacillota</taxon>
        <taxon>Bacilli</taxon>
        <taxon>Bacillales</taxon>
        <taxon>Caryophanaceae</taxon>
        <taxon>Sporosarcina</taxon>
    </lineage>
</organism>
<reference evidence="1" key="1">
    <citation type="journal article" date="2021" name="PeerJ">
        <title>Extensive microbial diversity within the chicken gut microbiome revealed by metagenomics and culture.</title>
        <authorList>
            <person name="Gilroy R."/>
            <person name="Ravi A."/>
            <person name="Getino M."/>
            <person name="Pursley I."/>
            <person name="Horton D.L."/>
            <person name="Alikhan N.F."/>
            <person name="Baker D."/>
            <person name="Gharbi K."/>
            <person name="Hall N."/>
            <person name="Watson M."/>
            <person name="Adriaenssens E.M."/>
            <person name="Foster-Nyarko E."/>
            <person name="Jarju S."/>
            <person name="Secka A."/>
            <person name="Antonio M."/>
            <person name="Oren A."/>
            <person name="Chaudhuri R.R."/>
            <person name="La Ragione R."/>
            <person name="Hildebrand F."/>
            <person name="Pallen M.J."/>
        </authorList>
    </citation>
    <scope>NUCLEOTIDE SEQUENCE</scope>
    <source>
        <strain evidence="1">CHK171-7178</strain>
    </source>
</reference>
<comment type="caution">
    <text evidence="1">The sequence shown here is derived from an EMBL/GenBank/DDBJ whole genome shotgun (WGS) entry which is preliminary data.</text>
</comment>
<proteinExistence type="predicted"/>
<evidence type="ECO:0000313" key="2">
    <source>
        <dbReference type="Proteomes" id="UP000698173"/>
    </source>
</evidence>
<protein>
    <submittedName>
        <fullName evidence="1">Uncharacterized protein</fullName>
    </submittedName>
</protein>
<evidence type="ECO:0000313" key="1">
    <source>
        <dbReference type="EMBL" id="HJF32932.1"/>
    </source>
</evidence>
<sequence length="184" mass="21061">MEEKVAELQHQTKSYLHEIKKLIDELHEPVRVNIISYFTYSLNISHDPEQESLCLGSYHLHNIGNQPITNPYLCIKIPKDSPFSFSGKYVYEHFKQSLKGAGGWERTNEKTNKEEFWLKPLGKPSIEPNEIISFSNFQIKWSPKETYAGSITGFTFSDQVKDGLAAINPINLNGTVRIQGDENE</sequence>
<dbReference type="EMBL" id="DYWT01000227">
    <property type="protein sequence ID" value="HJF32932.1"/>
    <property type="molecule type" value="Genomic_DNA"/>
</dbReference>
<accession>A0A921G1H8</accession>
<dbReference type="AlphaFoldDB" id="A0A921G1H8"/>